<evidence type="ECO:0000313" key="3">
    <source>
        <dbReference type="Proteomes" id="UP001438707"/>
    </source>
</evidence>
<dbReference type="PANTHER" id="PTHR21580">
    <property type="entry name" value="SHIPPO-1-RELATED"/>
    <property type="match status" value="1"/>
</dbReference>
<sequence length="445" mass="47226">MPPQKHYKKQIFATLPASPEWSFPHARSSTKELSNLTPGPAEYDSLAASMAARRKGPVCVFAGGFNSPRIGDASPGPAAYSADQCLDLQRTRKPAYTMASRQAEFSKGPGTPGPGNYPGHGGEHTTPRAPAFSFGTSTPPQTTPRTPGPAEYSMAAPSPRPGCTFKGRRSSGKENLILQSQPGPGAYEPGSLRKKAPVCGFGTSRRWQFNRLERPAAAKTGEAGHHTPRHVRGGAWDKAGRQISSDQEYTPGPAAYASDRVKQARRAPAFSIAGKSGITRTMQQPGPASYDPQLRFTARRNAVTCFPLSGRSGSRRPTTPGPAAYTIEHASDLQHLKAPVAVISPCSTPRGGNARMPGPADYSPRYYAVQHRSGEGASMKFRHTPRADPTDATPGPADYSSRGCRHGRNCCGHCSLGGIAIPRAGLSASLRPVSSTPGPGQYDQE</sequence>
<organism evidence="2 3">
    <name type="scientific">Apatococcus lobatus</name>
    <dbReference type="NCBI Taxonomy" id="904363"/>
    <lineage>
        <taxon>Eukaryota</taxon>
        <taxon>Viridiplantae</taxon>
        <taxon>Chlorophyta</taxon>
        <taxon>core chlorophytes</taxon>
        <taxon>Trebouxiophyceae</taxon>
        <taxon>Chlorellales</taxon>
        <taxon>Chlorellaceae</taxon>
        <taxon>Apatococcus</taxon>
    </lineage>
</organism>
<evidence type="ECO:0000313" key="2">
    <source>
        <dbReference type="EMBL" id="KAK9838975.1"/>
    </source>
</evidence>
<dbReference type="Proteomes" id="UP001438707">
    <property type="component" value="Unassembled WGS sequence"/>
</dbReference>
<name>A0AAW1RYZ4_9CHLO</name>
<dbReference type="InterPro" id="IPR010736">
    <property type="entry name" value="SHIPPO-rpt"/>
</dbReference>
<dbReference type="AlphaFoldDB" id="A0AAW1RYZ4"/>
<reference evidence="2 3" key="1">
    <citation type="journal article" date="2024" name="Nat. Commun.">
        <title>Phylogenomics reveals the evolutionary origins of lichenization in chlorophyte algae.</title>
        <authorList>
            <person name="Puginier C."/>
            <person name="Libourel C."/>
            <person name="Otte J."/>
            <person name="Skaloud P."/>
            <person name="Haon M."/>
            <person name="Grisel S."/>
            <person name="Petersen M."/>
            <person name="Berrin J.G."/>
            <person name="Delaux P.M."/>
            <person name="Dal Grande F."/>
            <person name="Keller J."/>
        </authorList>
    </citation>
    <scope>NUCLEOTIDE SEQUENCE [LARGE SCALE GENOMIC DNA]</scope>
    <source>
        <strain evidence="2 3">SAG 2145</strain>
    </source>
</reference>
<gene>
    <name evidence="2" type="ORF">WJX74_007047</name>
</gene>
<feature type="region of interest" description="Disordered" evidence="1">
    <location>
        <begin position="100"/>
        <end position="159"/>
    </location>
</feature>
<proteinExistence type="predicted"/>
<keyword evidence="3" id="KW-1185">Reference proteome</keyword>
<evidence type="ECO:0000256" key="1">
    <source>
        <dbReference type="SAM" id="MobiDB-lite"/>
    </source>
</evidence>
<feature type="region of interest" description="Disordered" evidence="1">
    <location>
        <begin position="374"/>
        <end position="399"/>
    </location>
</feature>
<dbReference type="EMBL" id="JALJOS010000005">
    <property type="protein sequence ID" value="KAK9838975.1"/>
    <property type="molecule type" value="Genomic_DNA"/>
</dbReference>
<protein>
    <submittedName>
        <fullName evidence="2">Uncharacterized protein</fullName>
    </submittedName>
</protein>
<feature type="compositionally biased region" description="Low complexity" evidence="1">
    <location>
        <begin position="136"/>
        <end position="149"/>
    </location>
</feature>
<dbReference type="PANTHER" id="PTHR21580:SF28">
    <property type="entry name" value="BOREALIN N-TERMINAL DOMAIN-CONTAINING PROTEIN-RELATED"/>
    <property type="match status" value="1"/>
</dbReference>
<comment type="caution">
    <text evidence="2">The sequence shown here is derived from an EMBL/GenBank/DDBJ whole genome shotgun (WGS) entry which is preliminary data.</text>
</comment>
<dbReference type="Pfam" id="PF07004">
    <property type="entry name" value="SHIPPO-rpt"/>
    <property type="match status" value="5"/>
</dbReference>
<accession>A0AAW1RYZ4</accession>
<dbReference type="InterPro" id="IPR051291">
    <property type="entry name" value="CIMAP"/>
</dbReference>